<dbReference type="RefSeq" id="YP_010103529.1">
    <property type="nucleotide sequence ID" value="NC_055809.1"/>
</dbReference>
<dbReference type="Pfam" id="PF01230">
    <property type="entry name" value="HIT"/>
    <property type="match status" value="1"/>
</dbReference>
<dbReference type="PANTHER" id="PTHR46648">
    <property type="entry name" value="HIT FAMILY PROTEIN 1"/>
    <property type="match status" value="1"/>
</dbReference>
<dbReference type="PROSITE" id="PS51084">
    <property type="entry name" value="HIT_2"/>
    <property type="match status" value="1"/>
</dbReference>
<dbReference type="InterPro" id="IPR011146">
    <property type="entry name" value="HIT-like"/>
</dbReference>
<dbReference type="InterPro" id="IPR001310">
    <property type="entry name" value="Histidine_triad_HIT"/>
</dbReference>
<accession>A0A514DK74</accession>
<evidence type="ECO:0000313" key="3">
    <source>
        <dbReference type="Proteomes" id="UP000315413"/>
    </source>
</evidence>
<dbReference type="GeneID" id="65121423"/>
<dbReference type="Gene3D" id="3.30.428.10">
    <property type="entry name" value="HIT-like"/>
    <property type="match status" value="1"/>
</dbReference>
<sequence length="153" mass="16872">MILLQDAVHGVLRTSSSAARMRHRETEVRILSRAPLRNKMNCVFCKIVAGNAPANIVREWAHVIAFTPLEPVTSGHTLIVPKQHVVDYTENLAITGLTAAAASEYASTIREESNLITSAGKIATQSVFHLHMHVVPRRRGDGLKLPWSGQNFK</sequence>
<dbReference type="GO" id="GO:0009117">
    <property type="term" value="P:nucleotide metabolic process"/>
    <property type="evidence" value="ECO:0007669"/>
    <property type="project" value="TreeGrafter"/>
</dbReference>
<gene>
    <name evidence="2" type="primary">183</name>
    <name evidence="2" type="ORF">SEA_EVY_183</name>
</gene>
<protein>
    <submittedName>
        <fullName evidence="2">Histidine triad nucleotide binding protein</fullName>
    </submittedName>
</protein>
<evidence type="ECO:0000259" key="1">
    <source>
        <dbReference type="PROSITE" id="PS51084"/>
    </source>
</evidence>
<dbReference type="PRINTS" id="PR00332">
    <property type="entry name" value="HISTRIAD"/>
</dbReference>
<dbReference type="PANTHER" id="PTHR46648:SF1">
    <property type="entry name" value="ADENOSINE 5'-MONOPHOSPHORAMIDASE HNT1"/>
    <property type="match status" value="1"/>
</dbReference>
<proteinExistence type="predicted"/>
<dbReference type="GO" id="GO:0003824">
    <property type="term" value="F:catalytic activity"/>
    <property type="evidence" value="ECO:0007669"/>
    <property type="project" value="InterPro"/>
</dbReference>
<feature type="domain" description="HIT" evidence="1">
    <location>
        <begin position="43"/>
        <end position="144"/>
    </location>
</feature>
<dbReference type="KEGG" id="vg:65121423"/>
<dbReference type="SUPFAM" id="SSF54197">
    <property type="entry name" value="HIT-like"/>
    <property type="match status" value="1"/>
</dbReference>
<dbReference type="Proteomes" id="UP000315413">
    <property type="component" value="Segment"/>
</dbReference>
<name>A0A514DK74_9CAUD</name>
<organism evidence="2 3">
    <name type="scientific">Streptomyces phage Evy</name>
    <dbReference type="NCBI Taxonomy" id="2588514"/>
    <lineage>
        <taxon>Viruses</taxon>
        <taxon>Duplodnaviria</taxon>
        <taxon>Heunggongvirae</taxon>
        <taxon>Uroviricota</taxon>
        <taxon>Caudoviricetes</taxon>
        <taxon>Stanwilliamsviridae</taxon>
        <taxon>Boydwoodruffvirinae</taxon>
        <taxon>Samistivirus</taxon>
        <taxon>Samistivirus evy</taxon>
    </lineage>
</organism>
<dbReference type="EMBL" id="MK977711">
    <property type="protein sequence ID" value="QDH94020.1"/>
    <property type="molecule type" value="Genomic_DNA"/>
</dbReference>
<keyword evidence="3" id="KW-1185">Reference proteome</keyword>
<dbReference type="InterPro" id="IPR036265">
    <property type="entry name" value="HIT-like_sf"/>
</dbReference>
<reference evidence="2 3" key="1">
    <citation type="submission" date="2019-05" db="EMBL/GenBank/DDBJ databases">
        <authorList>
            <person name="Anderson M.E."/>
            <person name="Poser W.S.A."/>
            <person name="Smith D.I."/>
            <person name="Mcgriff A.K."/>
            <person name="Powell E.A."/>
            <person name="Stamm J."/>
            <person name="Caruso S.M."/>
            <person name="Garlena R.A."/>
            <person name="Russell D.A."/>
            <person name="Pope W.H."/>
            <person name="Jacobs-Sera D."/>
            <person name="Hatfull G.F."/>
        </authorList>
    </citation>
    <scope>NUCLEOTIDE SEQUENCE [LARGE SCALE GENOMIC DNA]</scope>
</reference>
<evidence type="ECO:0000313" key="2">
    <source>
        <dbReference type="EMBL" id="QDH94020.1"/>
    </source>
</evidence>